<feature type="region of interest" description="Disordered" evidence="1">
    <location>
        <begin position="26"/>
        <end position="125"/>
    </location>
</feature>
<organism evidence="2 3">
    <name type="scientific">Prorocentrum cordatum</name>
    <dbReference type="NCBI Taxonomy" id="2364126"/>
    <lineage>
        <taxon>Eukaryota</taxon>
        <taxon>Sar</taxon>
        <taxon>Alveolata</taxon>
        <taxon>Dinophyceae</taxon>
        <taxon>Prorocentrales</taxon>
        <taxon>Prorocentraceae</taxon>
        <taxon>Prorocentrum</taxon>
    </lineage>
</organism>
<gene>
    <name evidence="2" type="ORF">PCOR1329_LOCUS32252</name>
</gene>
<protein>
    <submittedName>
        <fullName evidence="2">Uncharacterized protein</fullName>
    </submittedName>
</protein>
<evidence type="ECO:0000313" key="3">
    <source>
        <dbReference type="Proteomes" id="UP001189429"/>
    </source>
</evidence>
<dbReference type="Gene3D" id="3.40.430.10">
    <property type="entry name" value="Dihydrofolate Reductase, subunit A"/>
    <property type="match status" value="1"/>
</dbReference>
<dbReference type="InterPro" id="IPR024072">
    <property type="entry name" value="DHFR-like_dom_sf"/>
</dbReference>
<dbReference type="Proteomes" id="UP001189429">
    <property type="component" value="Unassembled WGS sequence"/>
</dbReference>
<comment type="caution">
    <text evidence="2">The sequence shown here is derived from an EMBL/GenBank/DDBJ whole genome shotgun (WGS) entry which is preliminary data.</text>
</comment>
<keyword evidence="3" id="KW-1185">Reference proteome</keyword>
<proteinExistence type="predicted"/>
<feature type="compositionally biased region" description="Basic and acidic residues" evidence="1">
    <location>
        <begin position="45"/>
        <end position="56"/>
    </location>
</feature>
<reference evidence="2" key="1">
    <citation type="submission" date="2023-10" db="EMBL/GenBank/DDBJ databases">
        <authorList>
            <person name="Chen Y."/>
            <person name="Shah S."/>
            <person name="Dougan E. K."/>
            <person name="Thang M."/>
            <person name="Chan C."/>
        </authorList>
    </citation>
    <scope>NUCLEOTIDE SEQUENCE [LARGE SCALE GENOMIC DNA]</scope>
</reference>
<evidence type="ECO:0000256" key="1">
    <source>
        <dbReference type="SAM" id="MobiDB-lite"/>
    </source>
</evidence>
<evidence type="ECO:0000313" key="2">
    <source>
        <dbReference type="EMBL" id="CAK0835120.1"/>
    </source>
</evidence>
<accession>A0ABN9SSS3</accession>
<name>A0ABN9SSS3_9DINO</name>
<sequence>MAELRELLRARFGRRFADALLRALPPSPHGLPTGRGSDGAPHAGDAGRGRVGDVPRGRAGRALQRGRRAGAAVLPRRGRLRGHHRGGTAGGSRACWPPCRAGTRRPSGAGGQSCGPRAGARSPGRCSSRGACPGCSPHARHTVRPGIFIGGGGPPLVFTPAGAAAAARAALRGQARCEAEVVALPAARLSLSSVLRHLRVEAPGAAVSVEAGPSSTRGLYGRGCRDVGVLLVTEYQPAAEAVRGPPARPPPVCQTLLPRADMEAAYELVAAASLAGGAVPGAPAEAASPGTWTFKVFCRSAATSSE</sequence>
<dbReference type="EMBL" id="CAUYUJ010013002">
    <property type="protein sequence ID" value="CAK0835120.1"/>
    <property type="molecule type" value="Genomic_DNA"/>
</dbReference>
<feature type="compositionally biased region" description="Basic residues" evidence="1">
    <location>
        <begin position="76"/>
        <end position="86"/>
    </location>
</feature>